<name>A0AAV2Z455_9STRA</name>
<protein>
    <submittedName>
        <fullName evidence="1">Uncharacterized protein</fullName>
    </submittedName>
</protein>
<keyword evidence="2" id="KW-1185">Reference proteome</keyword>
<dbReference type="EMBL" id="DAKRPA010000054">
    <property type="protein sequence ID" value="DBA01066.1"/>
    <property type="molecule type" value="Genomic_DNA"/>
</dbReference>
<reference evidence="1" key="1">
    <citation type="submission" date="2022-11" db="EMBL/GenBank/DDBJ databases">
        <authorList>
            <person name="Morgan W.R."/>
            <person name="Tartar A."/>
        </authorList>
    </citation>
    <scope>NUCLEOTIDE SEQUENCE</scope>
    <source>
        <strain evidence="1">ARSEF 373</strain>
    </source>
</reference>
<dbReference type="AlphaFoldDB" id="A0AAV2Z455"/>
<evidence type="ECO:0000313" key="1">
    <source>
        <dbReference type="EMBL" id="DBA01066.1"/>
    </source>
</evidence>
<organism evidence="1 2">
    <name type="scientific">Lagenidium giganteum</name>
    <dbReference type="NCBI Taxonomy" id="4803"/>
    <lineage>
        <taxon>Eukaryota</taxon>
        <taxon>Sar</taxon>
        <taxon>Stramenopiles</taxon>
        <taxon>Oomycota</taxon>
        <taxon>Peronosporomycetes</taxon>
        <taxon>Pythiales</taxon>
        <taxon>Pythiaceae</taxon>
    </lineage>
</organism>
<evidence type="ECO:0000313" key="2">
    <source>
        <dbReference type="Proteomes" id="UP001146120"/>
    </source>
</evidence>
<proteinExistence type="predicted"/>
<sequence>MQPPVRVLDLPEDEARRCLRFTIAELEELVEAIAFPPVVITSARDTMDAVEAMALVYRRLAEPSR</sequence>
<comment type="caution">
    <text evidence="1">The sequence shown here is derived from an EMBL/GenBank/DDBJ whole genome shotgun (WGS) entry which is preliminary data.</text>
</comment>
<accession>A0AAV2Z455</accession>
<dbReference type="Proteomes" id="UP001146120">
    <property type="component" value="Unassembled WGS sequence"/>
</dbReference>
<gene>
    <name evidence="1" type="ORF">N0F65_002676</name>
</gene>
<reference evidence="1" key="2">
    <citation type="journal article" date="2023" name="Microbiol Resour">
        <title>Decontamination and Annotation of the Draft Genome Sequence of the Oomycete Lagenidium giganteum ARSEF 373.</title>
        <authorList>
            <person name="Morgan W.R."/>
            <person name="Tartar A."/>
        </authorList>
    </citation>
    <scope>NUCLEOTIDE SEQUENCE</scope>
    <source>
        <strain evidence="1">ARSEF 373</strain>
    </source>
</reference>